<keyword evidence="11" id="KW-1185">Reference proteome</keyword>
<feature type="domain" description="G" evidence="7">
    <location>
        <begin position="619"/>
        <end position="738"/>
    </location>
</feature>
<dbReference type="InterPro" id="IPR027417">
    <property type="entry name" value="P-loop_NTPase"/>
</dbReference>
<sequence length="880" mass="97456">MSVPHDQSSTPADAPPTSSAATRLDSSAMSVLSASGTLVSREDRRHSRSTLLSSHAFSRHSTAHTLITAQTELDSELFKPVFRELNGYQERFETLSDQVLGAMSVFDESSLGLNPILPVSPADEYFIPVERRRPTTTATGDLEEGRRFTAQSIADLVFAVWDRLHLPSDDVSYDAVSTPASVAMESHTHTLASPIMMPPLHSQVQWTPKAIKQRIKLATQLKTAIVTFWSAQSHFQEKAQLILDIYQDPSEIETDDRLRALRSRHLHNLLACNLDPGNGERLAIKYREDQDKMAEITEQLQDVWLGLVMLLEKPVQTASSKAEVAQLGDSIGLHESFGHKLIRLGKNKRQAFKPQGARPTELRYTNTHLDTIFALSTHPGKAGIAVIRVSGPQAKTVLRKMTPATSPMPKARYAVTRRLICPQTSEILDRGMVIWFPGPKSFTGEDSVEFHCHGGRAVVDGVLRGIGNVGAQVRLAEAGEFARRAFENDKLDLTEVEGLADLLNAETEAQRRLALRQAEGGLKNLYDSWRTQLIKSMALIEALIDFGEDENIEDDVYDNGKLSVSKHFSAVRRRQGESDIDSAFLASTVVIKVQSLHSEIKRHMDDDRCGEILRDGIHVTILGPPNAGKSSFLNFVTKRQAAIVSPIPGTTRDVVEVSLDIGGYPVLIGDTAGLRSSQDEIEMEGVRRAQDRINLADINIAILPVTDFLPSSRATTPSVDPLVLDAIKKNPKTMVLINKMDLTGPSTEKILESIRSQLRQESEASQDTDRNEDSHEHRIWAISCQTGEGISQFLEDFIIILKKRFESSLTGSTSITQYRHREHLENCLQSLEAFLDLGVDDVVLGAEELRHAASDLGRITGRVDVEDVLDVVFREFCIGK</sequence>
<dbReference type="Gene3D" id="3.40.50.300">
    <property type="entry name" value="P-loop containing nucleotide triphosphate hydrolases"/>
    <property type="match status" value="1"/>
</dbReference>
<dbReference type="EMBL" id="JAAAIP010000170">
    <property type="protein sequence ID" value="KAG0323894.1"/>
    <property type="molecule type" value="Genomic_DNA"/>
</dbReference>
<dbReference type="Gene3D" id="3.30.1360.120">
    <property type="entry name" value="Probable tRNA modification gtpase trme, domain 1"/>
    <property type="match status" value="1"/>
</dbReference>
<dbReference type="FunFam" id="3.30.1360.120:FF:000007">
    <property type="entry name" value="tRNA modification GTPase GTPBP3, mitochondrial"/>
    <property type="match status" value="1"/>
</dbReference>
<dbReference type="GO" id="GO:0002098">
    <property type="term" value="P:tRNA wobble uridine modification"/>
    <property type="evidence" value="ECO:0007669"/>
    <property type="project" value="TreeGrafter"/>
</dbReference>
<keyword evidence="3" id="KW-0819">tRNA processing</keyword>
<dbReference type="SUPFAM" id="SSF116878">
    <property type="entry name" value="TrmE connector domain"/>
    <property type="match status" value="1"/>
</dbReference>
<dbReference type="GO" id="GO:0030488">
    <property type="term" value="P:tRNA methylation"/>
    <property type="evidence" value="ECO:0007669"/>
    <property type="project" value="TreeGrafter"/>
</dbReference>
<dbReference type="PANTHER" id="PTHR42714:SF2">
    <property type="entry name" value="TRNA MODIFICATION GTPASE GTPBP3, MITOCHONDRIAL"/>
    <property type="match status" value="1"/>
</dbReference>
<keyword evidence="5" id="KW-0342">GTP-binding</keyword>
<evidence type="ECO:0000256" key="2">
    <source>
        <dbReference type="ARBA" id="ARBA00011043"/>
    </source>
</evidence>
<reference evidence="10" key="1">
    <citation type="journal article" date="2020" name="Fungal Divers.">
        <title>Resolving the Mortierellaceae phylogeny through synthesis of multi-gene phylogenetics and phylogenomics.</title>
        <authorList>
            <person name="Vandepol N."/>
            <person name="Liber J."/>
            <person name="Desiro A."/>
            <person name="Na H."/>
            <person name="Kennedy M."/>
            <person name="Barry K."/>
            <person name="Grigoriev I.V."/>
            <person name="Miller A.N."/>
            <person name="O'Donnell K."/>
            <person name="Stajich J.E."/>
            <person name="Bonito G."/>
        </authorList>
    </citation>
    <scope>NUCLEOTIDE SEQUENCE</scope>
    <source>
        <strain evidence="10">REB-010B</strain>
    </source>
</reference>
<evidence type="ECO:0000256" key="1">
    <source>
        <dbReference type="ARBA" id="ARBA00004173"/>
    </source>
</evidence>
<dbReference type="AlphaFoldDB" id="A0A9P6UXL2"/>
<dbReference type="Pfam" id="PF12631">
    <property type="entry name" value="MnmE_helical"/>
    <property type="match status" value="1"/>
</dbReference>
<dbReference type="GO" id="GO:0005525">
    <property type="term" value="F:GTP binding"/>
    <property type="evidence" value="ECO:0007669"/>
    <property type="project" value="UniProtKB-KW"/>
</dbReference>
<evidence type="ECO:0000313" key="10">
    <source>
        <dbReference type="EMBL" id="KAG0323894.1"/>
    </source>
</evidence>
<dbReference type="GO" id="GO:0003924">
    <property type="term" value="F:GTPase activity"/>
    <property type="evidence" value="ECO:0007669"/>
    <property type="project" value="InterPro"/>
</dbReference>
<dbReference type="Pfam" id="PF01926">
    <property type="entry name" value="MMR_HSR1"/>
    <property type="match status" value="1"/>
</dbReference>
<dbReference type="PANTHER" id="PTHR42714">
    <property type="entry name" value="TRNA MODIFICATION GTPASE GTPBP3"/>
    <property type="match status" value="1"/>
</dbReference>
<comment type="similarity">
    <text evidence="2">Belongs to the TRAFAC class TrmE-Era-EngA-EngB-Septin-like GTPase superfamily. TrmE GTPase family.</text>
</comment>
<feature type="region of interest" description="Disordered" evidence="6">
    <location>
        <begin position="1"/>
        <end position="28"/>
    </location>
</feature>
<proteinExistence type="inferred from homology"/>
<evidence type="ECO:0000256" key="5">
    <source>
        <dbReference type="ARBA" id="ARBA00023134"/>
    </source>
</evidence>
<dbReference type="InterPro" id="IPR018948">
    <property type="entry name" value="GTP-bd_TrmE_N"/>
</dbReference>
<dbReference type="CDD" id="cd14858">
    <property type="entry name" value="TrmE_N"/>
    <property type="match status" value="1"/>
</dbReference>
<gene>
    <name evidence="10" type="primary">GTPBP3</name>
    <name evidence="10" type="ORF">BGZ99_002391</name>
</gene>
<dbReference type="InterPro" id="IPR027368">
    <property type="entry name" value="MnmE_dom2"/>
</dbReference>
<dbReference type="InterPro" id="IPR031168">
    <property type="entry name" value="G_TrmE"/>
</dbReference>
<dbReference type="SUPFAM" id="SSF52540">
    <property type="entry name" value="P-loop containing nucleoside triphosphate hydrolases"/>
    <property type="match status" value="1"/>
</dbReference>
<dbReference type="InterPro" id="IPR005225">
    <property type="entry name" value="Small_GTP-bd"/>
</dbReference>
<evidence type="ECO:0000313" key="11">
    <source>
        <dbReference type="Proteomes" id="UP000738325"/>
    </source>
</evidence>
<dbReference type="Gene3D" id="1.20.120.430">
    <property type="entry name" value="tRNA modification GTPase MnmE domain 2"/>
    <property type="match status" value="1"/>
</dbReference>
<dbReference type="InterPro" id="IPR006073">
    <property type="entry name" value="GTP-bd"/>
</dbReference>
<dbReference type="HAMAP" id="MF_00379">
    <property type="entry name" value="GTPase_MnmE"/>
    <property type="match status" value="1"/>
</dbReference>
<dbReference type="InterPro" id="IPR027266">
    <property type="entry name" value="TrmE/GcvT-like"/>
</dbReference>
<feature type="domain" description="GTP-binding protein TrmE N-terminal" evidence="8">
    <location>
        <begin position="371"/>
        <end position="490"/>
    </location>
</feature>
<dbReference type="GO" id="GO:0005739">
    <property type="term" value="C:mitochondrion"/>
    <property type="evidence" value="ECO:0007669"/>
    <property type="project" value="UniProtKB-SubCell"/>
</dbReference>
<dbReference type="CDD" id="cd04164">
    <property type="entry name" value="trmE"/>
    <property type="match status" value="1"/>
</dbReference>
<evidence type="ECO:0000259" key="8">
    <source>
        <dbReference type="Pfam" id="PF10396"/>
    </source>
</evidence>
<dbReference type="NCBIfam" id="TIGR00231">
    <property type="entry name" value="small_GTP"/>
    <property type="match status" value="1"/>
</dbReference>
<accession>A0A9P6UXL2</accession>
<protein>
    <submittedName>
        <fullName evidence="10">tRNA modification GTPase gtpbp3, mitochondrial</fullName>
    </submittedName>
</protein>
<dbReference type="InterPro" id="IPR025867">
    <property type="entry name" value="MnmE_helical"/>
</dbReference>
<name>A0A9P6UXL2_9FUNG</name>
<dbReference type="Pfam" id="PF10396">
    <property type="entry name" value="TrmE_N"/>
    <property type="match status" value="1"/>
</dbReference>
<evidence type="ECO:0000256" key="3">
    <source>
        <dbReference type="ARBA" id="ARBA00022694"/>
    </source>
</evidence>
<comment type="subcellular location">
    <subcellularLocation>
        <location evidence="1">Mitochondrion</location>
    </subcellularLocation>
</comment>
<evidence type="ECO:0000259" key="9">
    <source>
        <dbReference type="Pfam" id="PF12631"/>
    </source>
</evidence>
<evidence type="ECO:0000256" key="4">
    <source>
        <dbReference type="ARBA" id="ARBA00022741"/>
    </source>
</evidence>
<organism evidence="10 11">
    <name type="scientific">Dissophora globulifera</name>
    <dbReference type="NCBI Taxonomy" id="979702"/>
    <lineage>
        <taxon>Eukaryota</taxon>
        <taxon>Fungi</taxon>
        <taxon>Fungi incertae sedis</taxon>
        <taxon>Mucoromycota</taxon>
        <taxon>Mortierellomycotina</taxon>
        <taxon>Mortierellomycetes</taxon>
        <taxon>Mortierellales</taxon>
        <taxon>Mortierellaceae</taxon>
        <taxon>Dissophora</taxon>
    </lineage>
</organism>
<evidence type="ECO:0000256" key="6">
    <source>
        <dbReference type="SAM" id="MobiDB-lite"/>
    </source>
</evidence>
<dbReference type="NCBIfam" id="NF003661">
    <property type="entry name" value="PRK05291.1-3"/>
    <property type="match status" value="1"/>
</dbReference>
<feature type="compositionally biased region" description="Low complexity" evidence="6">
    <location>
        <begin position="8"/>
        <end position="22"/>
    </location>
</feature>
<dbReference type="Proteomes" id="UP000738325">
    <property type="component" value="Unassembled WGS sequence"/>
</dbReference>
<comment type="caution">
    <text evidence="10">The sequence shown here is derived from an EMBL/GenBank/DDBJ whole genome shotgun (WGS) entry which is preliminary data.</text>
</comment>
<dbReference type="InterPro" id="IPR004520">
    <property type="entry name" value="GTPase_MnmE"/>
</dbReference>
<evidence type="ECO:0000259" key="7">
    <source>
        <dbReference type="Pfam" id="PF01926"/>
    </source>
</evidence>
<keyword evidence="4" id="KW-0547">Nucleotide-binding</keyword>
<feature type="domain" description="MnmE helical" evidence="9">
    <location>
        <begin position="493"/>
        <end position="877"/>
    </location>
</feature>
<dbReference type="OrthoDB" id="188276at2759"/>